<feature type="region of interest" description="Disordered" evidence="1">
    <location>
        <begin position="256"/>
        <end position="279"/>
    </location>
</feature>
<feature type="compositionally biased region" description="Polar residues" evidence="1">
    <location>
        <begin position="40"/>
        <end position="54"/>
    </location>
</feature>
<name>W7T2P2_9STRA</name>
<feature type="region of interest" description="Disordered" evidence="1">
    <location>
        <begin position="209"/>
        <end position="232"/>
    </location>
</feature>
<feature type="compositionally biased region" description="Gly residues" evidence="1">
    <location>
        <begin position="269"/>
        <end position="279"/>
    </location>
</feature>
<sequence length="279" mass="30555">MHETLMTAFATGQVREVVEDVLQRAGLSMPSKGSRRTPDSKSNGSPSALTIETTPDTVRIGDVSAPRCRAQQRELVPNPTPFFDNPRHVQLLQRLLVDWIAGEKAILLVGNQGVGKNKLVDRLLQLLDAEREYIQLHRDTTLHSLTLVPALIDGRITYEDSPLIRAVEQGRVLVVDEADKAPAEVVLVLKGLLEDGYLLLPDGRKVMAGTDREEERREGRHPHSPRLPDDRACEQARVSVLRKRFLRDGGDAGDLGSGVSVAGHPLDVGAGGGGKKWKL</sequence>
<evidence type="ECO:0000313" key="4">
    <source>
        <dbReference type="Proteomes" id="UP000019335"/>
    </source>
</evidence>
<gene>
    <name evidence="3" type="ORF">Naga_100374g3</name>
</gene>
<feature type="region of interest" description="Disordered" evidence="1">
    <location>
        <begin position="25"/>
        <end position="54"/>
    </location>
</feature>
<dbReference type="Pfam" id="PF07728">
    <property type="entry name" value="AAA_5"/>
    <property type="match status" value="1"/>
</dbReference>
<dbReference type="SUPFAM" id="SSF52540">
    <property type="entry name" value="P-loop containing nucleoside triphosphate hydrolases"/>
    <property type="match status" value="1"/>
</dbReference>
<proteinExistence type="predicted"/>
<dbReference type="InterPro" id="IPR011704">
    <property type="entry name" value="ATPase_dyneun-rel_AAA"/>
</dbReference>
<feature type="domain" description="ATPase dynein-related AAA" evidence="2">
    <location>
        <begin position="106"/>
        <end position="208"/>
    </location>
</feature>
<comment type="caution">
    <text evidence="3">The sequence shown here is derived from an EMBL/GenBank/DDBJ whole genome shotgun (WGS) entry which is preliminary data.</text>
</comment>
<dbReference type="PANTHER" id="PTHR21610">
    <property type="entry name" value="VON WILLEBRAND FACTOR A DOMAIN-CONTAINING PROTEIN 8"/>
    <property type="match status" value="1"/>
</dbReference>
<dbReference type="OrthoDB" id="5186at2759"/>
<dbReference type="Proteomes" id="UP000019335">
    <property type="component" value="Unassembled WGS sequence"/>
</dbReference>
<dbReference type="Gene3D" id="3.40.50.300">
    <property type="entry name" value="P-loop containing nucleotide triphosphate hydrolases"/>
    <property type="match status" value="1"/>
</dbReference>
<keyword evidence="4" id="KW-1185">Reference proteome</keyword>
<dbReference type="GO" id="GO:0005737">
    <property type="term" value="C:cytoplasm"/>
    <property type="evidence" value="ECO:0007669"/>
    <property type="project" value="TreeGrafter"/>
</dbReference>
<evidence type="ECO:0000256" key="1">
    <source>
        <dbReference type="SAM" id="MobiDB-lite"/>
    </source>
</evidence>
<dbReference type="GO" id="GO:0016887">
    <property type="term" value="F:ATP hydrolysis activity"/>
    <property type="evidence" value="ECO:0007669"/>
    <property type="project" value="InterPro"/>
</dbReference>
<feature type="compositionally biased region" description="Basic and acidic residues" evidence="1">
    <location>
        <begin position="209"/>
        <end position="218"/>
    </location>
</feature>
<dbReference type="EMBL" id="AZIL01002513">
    <property type="protein sequence ID" value="EWM21330.1"/>
    <property type="molecule type" value="Genomic_DNA"/>
</dbReference>
<dbReference type="InterPro" id="IPR039891">
    <property type="entry name" value="VWA8"/>
</dbReference>
<protein>
    <submittedName>
        <fullName evidence="3">ATPase AAA superfamily protein</fullName>
    </submittedName>
</protein>
<organism evidence="3 4">
    <name type="scientific">Nannochloropsis gaditana</name>
    <dbReference type="NCBI Taxonomy" id="72520"/>
    <lineage>
        <taxon>Eukaryota</taxon>
        <taxon>Sar</taxon>
        <taxon>Stramenopiles</taxon>
        <taxon>Ochrophyta</taxon>
        <taxon>Eustigmatophyceae</taxon>
        <taxon>Eustigmatales</taxon>
        <taxon>Monodopsidaceae</taxon>
        <taxon>Nannochloropsis</taxon>
    </lineage>
</organism>
<dbReference type="InterPro" id="IPR027417">
    <property type="entry name" value="P-loop_NTPase"/>
</dbReference>
<dbReference type="PANTHER" id="PTHR21610:SF9">
    <property type="entry name" value="VON WILLEBRAND FACTOR A DOMAIN-CONTAINING PROTEIN 8"/>
    <property type="match status" value="1"/>
</dbReference>
<dbReference type="AlphaFoldDB" id="W7T2P2"/>
<evidence type="ECO:0000313" key="3">
    <source>
        <dbReference type="EMBL" id="EWM21330.1"/>
    </source>
</evidence>
<accession>W7T2P2</accession>
<evidence type="ECO:0000259" key="2">
    <source>
        <dbReference type="Pfam" id="PF07728"/>
    </source>
</evidence>
<dbReference type="GO" id="GO:0005524">
    <property type="term" value="F:ATP binding"/>
    <property type="evidence" value="ECO:0007669"/>
    <property type="project" value="InterPro"/>
</dbReference>
<reference evidence="3 4" key="1">
    <citation type="journal article" date="2014" name="Mol. Plant">
        <title>Chromosome Scale Genome Assembly and Transcriptome Profiling of Nannochloropsis gaditana in Nitrogen Depletion.</title>
        <authorList>
            <person name="Corteggiani Carpinelli E."/>
            <person name="Telatin A."/>
            <person name="Vitulo N."/>
            <person name="Forcato C."/>
            <person name="D'Angelo M."/>
            <person name="Schiavon R."/>
            <person name="Vezzi A."/>
            <person name="Giacometti G.M."/>
            <person name="Morosinotto T."/>
            <person name="Valle G."/>
        </authorList>
    </citation>
    <scope>NUCLEOTIDE SEQUENCE [LARGE SCALE GENOMIC DNA]</scope>
    <source>
        <strain evidence="3 4">B-31</strain>
    </source>
</reference>